<evidence type="ECO:0000259" key="9">
    <source>
        <dbReference type="PROSITE" id="PS50928"/>
    </source>
</evidence>
<dbReference type="PANTHER" id="PTHR43357:SF4">
    <property type="entry name" value="INNER MEMBRANE ABC TRANSPORTER PERMEASE PROTEIN YDCV"/>
    <property type="match status" value="1"/>
</dbReference>
<name>A0A432GEA3_9DELT</name>
<dbReference type="GO" id="GO:0055085">
    <property type="term" value="P:transmembrane transport"/>
    <property type="evidence" value="ECO:0007669"/>
    <property type="project" value="InterPro"/>
</dbReference>
<evidence type="ECO:0000256" key="5">
    <source>
        <dbReference type="ARBA" id="ARBA00022692"/>
    </source>
</evidence>
<feature type="domain" description="ABC transmembrane type-1" evidence="9">
    <location>
        <begin position="66"/>
        <end position="254"/>
    </location>
</feature>
<dbReference type="InterPro" id="IPR035906">
    <property type="entry name" value="MetI-like_sf"/>
</dbReference>
<dbReference type="Proteomes" id="UP000286801">
    <property type="component" value="Unassembled WGS sequence"/>
</dbReference>
<feature type="transmembrane region" description="Helical" evidence="8">
    <location>
        <begin position="190"/>
        <end position="215"/>
    </location>
</feature>
<organism evidence="10 13">
    <name type="scientific">SAR324 cluster bacterium</name>
    <dbReference type="NCBI Taxonomy" id="2024889"/>
    <lineage>
        <taxon>Bacteria</taxon>
        <taxon>Deltaproteobacteria</taxon>
        <taxon>SAR324 cluster</taxon>
    </lineage>
</organism>
<dbReference type="GO" id="GO:0005886">
    <property type="term" value="C:plasma membrane"/>
    <property type="evidence" value="ECO:0007669"/>
    <property type="project" value="UniProtKB-SubCell"/>
</dbReference>
<dbReference type="PROSITE" id="PS50928">
    <property type="entry name" value="ABC_TM1"/>
    <property type="match status" value="1"/>
</dbReference>
<comment type="similarity">
    <text evidence="8">Belongs to the binding-protein-dependent transport system permease family.</text>
</comment>
<dbReference type="PANTHER" id="PTHR43357">
    <property type="entry name" value="INNER MEMBRANE ABC TRANSPORTER PERMEASE PROTEIN YDCV"/>
    <property type="match status" value="1"/>
</dbReference>
<protein>
    <submittedName>
        <fullName evidence="10">ABC transporter permease</fullName>
    </submittedName>
</protein>
<feature type="transmembrane region" description="Helical" evidence="8">
    <location>
        <begin position="71"/>
        <end position="92"/>
    </location>
</feature>
<sequence>MTKENSLGWNILRGFAWAGLAFLVLPTLIAVPVSLTPKRYLSMPTGEVSLRHYINLFSSTEWMSSIGQSTIIAGFSALIATVLGTLCAIGLWRISSRASEVVRGILLLPLIIPPIISAMAFYRIWVKLGLLDSYSGMIIAHAILAAPMVLITVSASLANFDLRLEQASCNLGASIGTTLRRVVLPSIKPGIWAGAIFAFILSWDEIVVALFIAKFRIMTLPRRMWDGIRENTDPTVAASAVVLVLVTISALTIYTIMTNHVRIQGSSEREENS</sequence>
<keyword evidence="3" id="KW-1003">Cell membrane</keyword>
<evidence type="ECO:0000256" key="3">
    <source>
        <dbReference type="ARBA" id="ARBA00022475"/>
    </source>
</evidence>
<reference evidence="12 13" key="1">
    <citation type="submission" date="2018-06" db="EMBL/GenBank/DDBJ databases">
        <title>Combined omics and stable isotope probing to characterize newly discovered Mariana Back-Arc vent microbial communities.</title>
        <authorList>
            <person name="Trembath-Reichert E."/>
            <person name="Huber J.A."/>
        </authorList>
    </citation>
    <scope>NUCLEOTIDE SEQUENCE [LARGE SCALE GENOMIC DNA]</scope>
    <source>
        <strain evidence="10">MAG 63_1</strain>
        <strain evidence="11">MAG 63_2</strain>
    </source>
</reference>
<dbReference type="EMBL" id="QNZM01000045">
    <property type="protein sequence ID" value="RTZ82368.1"/>
    <property type="molecule type" value="Genomic_DNA"/>
</dbReference>
<feature type="transmembrane region" description="Helical" evidence="8">
    <location>
        <begin position="137"/>
        <end position="158"/>
    </location>
</feature>
<proteinExistence type="inferred from homology"/>
<evidence type="ECO:0000256" key="7">
    <source>
        <dbReference type="ARBA" id="ARBA00023136"/>
    </source>
</evidence>
<evidence type="ECO:0000313" key="12">
    <source>
        <dbReference type="Proteomes" id="UP000286732"/>
    </source>
</evidence>
<keyword evidence="7 8" id="KW-0472">Membrane</keyword>
<keyword evidence="5 8" id="KW-0812">Transmembrane</keyword>
<dbReference type="Gene3D" id="1.10.3720.10">
    <property type="entry name" value="MetI-like"/>
    <property type="match status" value="1"/>
</dbReference>
<feature type="transmembrane region" description="Helical" evidence="8">
    <location>
        <begin position="104"/>
        <end position="125"/>
    </location>
</feature>
<comment type="subcellular location">
    <subcellularLocation>
        <location evidence="1">Cell inner membrane</location>
        <topology evidence="1">Multi-pass membrane protein</topology>
    </subcellularLocation>
    <subcellularLocation>
        <location evidence="8">Cell membrane</location>
        <topology evidence="8">Multi-pass membrane protein</topology>
    </subcellularLocation>
</comment>
<evidence type="ECO:0000256" key="4">
    <source>
        <dbReference type="ARBA" id="ARBA00022519"/>
    </source>
</evidence>
<feature type="transmembrane region" description="Helical" evidence="8">
    <location>
        <begin position="235"/>
        <end position="257"/>
    </location>
</feature>
<evidence type="ECO:0000256" key="6">
    <source>
        <dbReference type="ARBA" id="ARBA00022989"/>
    </source>
</evidence>
<dbReference type="EMBL" id="QNZL01000026">
    <property type="protein sequence ID" value="RTZ81513.1"/>
    <property type="molecule type" value="Genomic_DNA"/>
</dbReference>
<dbReference type="Pfam" id="PF00528">
    <property type="entry name" value="BPD_transp_1"/>
    <property type="match status" value="1"/>
</dbReference>
<dbReference type="AlphaFoldDB" id="A0A432GEA3"/>
<keyword evidence="2 8" id="KW-0813">Transport</keyword>
<evidence type="ECO:0000313" key="13">
    <source>
        <dbReference type="Proteomes" id="UP000286801"/>
    </source>
</evidence>
<evidence type="ECO:0000313" key="10">
    <source>
        <dbReference type="EMBL" id="RTZ81513.1"/>
    </source>
</evidence>
<evidence type="ECO:0000256" key="1">
    <source>
        <dbReference type="ARBA" id="ARBA00004429"/>
    </source>
</evidence>
<evidence type="ECO:0000256" key="2">
    <source>
        <dbReference type="ARBA" id="ARBA00022448"/>
    </source>
</evidence>
<accession>A0A432GEA3</accession>
<dbReference type="CDD" id="cd06261">
    <property type="entry name" value="TM_PBP2"/>
    <property type="match status" value="1"/>
</dbReference>
<evidence type="ECO:0000256" key="8">
    <source>
        <dbReference type="RuleBase" id="RU363032"/>
    </source>
</evidence>
<dbReference type="InterPro" id="IPR000515">
    <property type="entry name" value="MetI-like"/>
</dbReference>
<keyword evidence="4" id="KW-0997">Cell inner membrane</keyword>
<comment type="caution">
    <text evidence="10">The sequence shown here is derived from an EMBL/GenBank/DDBJ whole genome shotgun (WGS) entry which is preliminary data.</text>
</comment>
<keyword evidence="6 8" id="KW-1133">Transmembrane helix</keyword>
<dbReference type="Proteomes" id="UP000286732">
    <property type="component" value="Unassembled WGS sequence"/>
</dbReference>
<dbReference type="SUPFAM" id="SSF161098">
    <property type="entry name" value="MetI-like"/>
    <property type="match status" value="1"/>
</dbReference>
<gene>
    <name evidence="10" type="ORF">DSY97_00940</name>
    <name evidence="11" type="ORF">DSY98_01155</name>
</gene>
<evidence type="ECO:0000313" key="11">
    <source>
        <dbReference type="EMBL" id="RTZ82368.1"/>
    </source>
</evidence>